<evidence type="ECO:0000259" key="6">
    <source>
        <dbReference type="Pfam" id="PF08100"/>
    </source>
</evidence>
<dbReference type="GO" id="GO:0032259">
    <property type="term" value="P:methylation"/>
    <property type="evidence" value="ECO:0007669"/>
    <property type="project" value="UniProtKB-KW"/>
</dbReference>
<dbReference type="InterPro" id="IPR036388">
    <property type="entry name" value="WH-like_DNA-bd_sf"/>
</dbReference>
<dbReference type="EMBL" id="CP047423">
    <property type="protein sequence ID" value="QPD03526.1"/>
    <property type="molecule type" value="Genomic_DNA"/>
</dbReference>
<dbReference type="Proteomes" id="UP000593737">
    <property type="component" value="Chromosome"/>
</dbReference>
<evidence type="ECO:0000256" key="2">
    <source>
        <dbReference type="ARBA" id="ARBA00022679"/>
    </source>
</evidence>
<dbReference type="InterPro" id="IPR036390">
    <property type="entry name" value="WH_DNA-bd_sf"/>
</dbReference>
<sequence length="338" mass="36956">MAKKLSPPEIMRNLAIGYWVSRLVHVAAKLRLADLLKGGSRSIEDLASAADVQPGALYRLLRALASVGIFAETKGRRFKLTPLAATLQTGVSNSMHAWALMINESWMWDSWKELLPGVKTGEMPFLKAHGMPIFQYLARHPEDLEVFGESMSSLSQAENPAITAAYTFTKGRTIVDVGGGHGSLLAAILKKNPTLKGVLFDQGAVIARAENDKHLTARGVAQRCRLESGSFFEAVPKGGDAYIMKYILHDWNDDECVQILTNCRTAMNEKGKVLVVDNVVSAGNDPSWGKLLDIQMLIIGGRERTKEEFAALFAEAGLKLVRIVPTKCPLSIVEGVRL</sequence>
<dbReference type="PANTHER" id="PTHR43712">
    <property type="entry name" value="PUTATIVE (AFU_ORTHOLOGUE AFUA_4G14580)-RELATED"/>
    <property type="match status" value="1"/>
</dbReference>
<dbReference type="InterPro" id="IPR016461">
    <property type="entry name" value="COMT-like"/>
</dbReference>
<dbReference type="Gene3D" id="1.10.10.10">
    <property type="entry name" value="Winged helix-like DNA-binding domain superfamily/Winged helix DNA-binding domain"/>
    <property type="match status" value="1"/>
</dbReference>
<keyword evidence="1" id="KW-0489">Methyltransferase</keyword>
<evidence type="ECO:0008006" key="9">
    <source>
        <dbReference type="Google" id="ProtNLM"/>
    </source>
</evidence>
<dbReference type="Gene3D" id="3.40.50.150">
    <property type="entry name" value="Vaccinia Virus protein VP39"/>
    <property type="match status" value="1"/>
</dbReference>
<dbReference type="PROSITE" id="PS51683">
    <property type="entry name" value="SAM_OMT_II"/>
    <property type="match status" value="1"/>
</dbReference>
<dbReference type="PANTHER" id="PTHR43712:SF2">
    <property type="entry name" value="O-METHYLTRANSFERASE CICE"/>
    <property type="match status" value="1"/>
</dbReference>
<dbReference type="GO" id="GO:0046983">
    <property type="term" value="F:protein dimerization activity"/>
    <property type="evidence" value="ECO:0007669"/>
    <property type="project" value="InterPro"/>
</dbReference>
<dbReference type="InterPro" id="IPR012967">
    <property type="entry name" value="COMT_dimerisation"/>
</dbReference>
<feature type="domain" description="O-methyltransferase dimerisation" evidence="6">
    <location>
        <begin position="14"/>
        <end position="87"/>
    </location>
</feature>
<evidence type="ECO:0000256" key="4">
    <source>
        <dbReference type="PIRSR" id="PIRSR005739-1"/>
    </source>
</evidence>
<accession>A0A7S8IYT7</accession>
<dbReference type="InterPro" id="IPR029063">
    <property type="entry name" value="SAM-dependent_MTases_sf"/>
</dbReference>
<dbReference type="AlphaFoldDB" id="A0A7S8IYT7"/>
<dbReference type="SUPFAM" id="SSF53335">
    <property type="entry name" value="S-adenosyl-L-methionine-dependent methyltransferases"/>
    <property type="match status" value="1"/>
</dbReference>
<dbReference type="InterPro" id="IPR001077">
    <property type="entry name" value="COMT_C"/>
</dbReference>
<evidence type="ECO:0000313" key="7">
    <source>
        <dbReference type="EMBL" id="QPD03526.1"/>
    </source>
</evidence>
<dbReference type="SUPFAM" id="SSF46785">
    <property type="entry name" value="Winged helix' DNA-binding domain"/>
    <property type="match status" value="1"/>
</dbReference>
<evidence type="ECO:0000256" key="1">
    <source>
        <dbReference type="ARBA" id="ARBA00022603"/>
    </source>
</evidence>
<dbReference type="KEGG" id="nkf:Nkreftii_001300"/>
<evidence type="ECO:0000259" key="5">
    <source>
        <dbReference type="Pfam" id="PF00891"/>
    </source>
</evidence>
<dbReference type="Pfam" id="PF08100">
    <property type="entry name" value="Dimerisation"/>
    <property type="match status" value="1"/>
</dbReference>
<organism evidence="7 8">
    <name type="scientific">Candidatus Nitrospira kreftii</name>
    <dbReference type="NCBI Taxonomy" id="2652173"/>
    <lineage>
        <taxon>Bacteria</taxon>
        <taxon>Pseudomonadati</taxon>
        <taxon>Nitrospirota</taxon>
        <taxon>Nitrospiria</taxon>
        <taxon>Nitrospirales</taxon>
        <taxon>Nitrospiraceae</taxon>
        <taxon>Nitrospira</taxon>
    </lineage>
</organism>
<dbReference type="PIRSF" id="PIRSF005739">
    <property type="entry name" value="O-mtase"/>
    <property type="match status" value="1"/>
</dbReference>
<feature type="active site" description="Proton acceptor" evidence="4">
    <location>
        <position position="249"/>
    </location>
</feature>
<feature type="domain" description="O-methyltransferase C-terminal" evidence="5">
    <location>
        <begin position="111"/>
        <end position="318"/>
    </location>
</feature>
<evidence type="ECO:0000313" key="8">
    <source>
        <dbReference type="Proteomes" id="UP000593737"/>
    </source>
</evidence>
<proteinExistence type="predicted"/>
<dbReference type="GO" id="GO:0008171">
    <property type="term" value="F:O-methyltransferase activity"/>
    <property type="evidence" value="ECO:0007669"/>
    <property type="project" value="InterPro"/>
</dbReference>
<keyword evidence="2" id="KW-0808">Transferase</keyword>
<dbReference type="Pfam" id="PF00891">
    <property type="entry name" value="Methyltransf_2"/>
    <property type="match status" value="1"/>
</dbReference>
<reference evidence="7 8" key="1">
    <citation type="journal article" date="2020" name="ISME J.">
        <title>Enrichment and physiological characterization of a novel comammox Nitrospira indicates ammonium inhibition of complete nitrification.</title>
        <authorList>
            <person name="Sakoula D."/>
            <person name="Koch H."/>
            <person name="Frank J."/>
            <person name="Jetten M.S.M."/>
            <person name="van Kessel M.A.H.J."/>
            <person name="Lucker S."/>
        </authorList>
    </citation>
    <scope>NUCLEOTIDE SEQUENCE [LARGE SCALE GENOMIC DNA]</scope>
    <source>
        <strain evidence="7">Comreactor17</strain>
    </source>
</reference>
<protein>
    <recommendedName>
        <fullName evidence="9">Methyltransferase</fullName>
    </recommendedName>
</protein>
<gene>
    <name evidence="7" type="ORF">Nkreftii_001300</name>
</gene>
<evidence type="ECO:0000256" key="3">
    <source>
        <dbReference type="ARBA" id="ARBA00022691"/>
    </source>
</evidence>
<name>A0A7S8IYT7_9BACT</name>
<keyword evidence="3" id="KW-0949">S-adenosyl-L-methionine</keyword>